<evidence type="ECO:0000256" key="7">
    <source>
        <dbReference type="ARBA" id="ARBA00023237"/>
    </source>
</evidence>
<evidence type="ECO:0000256" key="4">
    <source>
        <dbReference type="ARBA" id="ARBA00022452"/>
    </source>
</evidence>
<organism evidence="9 10">
    <name type="scientific">Paracoccus onchidii</name>
    <dbReference type="NCBI Taxonomy" id="3017813"/>
    <lineage>
        <taxon>Bacteria</taxon>
        <taxon>Pseudomonadati</taxon>
        <taxon>Pseudomonadota</taxon>
        <taxon>Alphaproteobacteria</taxon>
        <taxon>Rhodobacterales</taxon>
        <taxon>Paracoccaceae</taxon>
        <taxon>Paracoccus</taxon>
    </lineage>
</organism>
<dbReference type="PANTHER" id="PTHR30026">
    <property type="entry name" value="OUTER MEMBRANE PROTEIN TOLC"/>
    <property type="match status" value="1"/>
</dbReference>
<evidence type="ECO:0000256" key="3">
    <source>
        <dbReference type="ARBA" id="ARBA00022448"/>
    </source>
</evidence>
<dbReference type="EMBL" id="JAQBIE010000019">
    <property type="protein sequence ID" value="MDB6178723.1"/>
    <property type="molecule type" value="Genomic_DNA"/>
</dbReference>
<sequence>MRLRRISMLLTVAAGTLMSGPVFALSAKDAVLYVLETNPEIKAAEANKQAIEFELDQSRAFRVPKFELEAWAGSSLNNGTTTSDLTASDDPISGYQVRGRMTQVLFDGFRTRSEIERQAYRVDAAALRVLERSEFLSLEAIRLYADVLRAGRLVALAQDNLTYHQRLYDRLQGGFDSGALPVGDIQQAQERVFLAEDTLISFQLDAQDIRDNFLAVVGVQPENLGSLPSIGGAMPGSLDEALAIARRNNPTVRFTQADVGTAEARAREANANRYPTLNLEADVLTGRDVNGFEGDVDDARIGLTLRYEFQGGRKRAARQEQVRRTSQSRAEMLQQARRVDKEVRNSWANLDAARKRKSVVQDQANLSRDLRATYEEEYEVGVRSLLDILNTQNALFQAEANLVNANSLEEYVRFRVLASMGMLLPSLGIEPPEDATPYAVKENRAPSVSEANQAQHFDAKSFSDWRRTVGN</sequence>
<dbReference type="PANTHER" id="PTHR30026:SF22">
    <property type="entry name" value="OUTER MEMBRANE EFFLUX PROTEIN"/>
    <property type="match status" value="1"/>
</dbReference>
<protein>
    <submittedName>
        <fullName evidence="9">TolC family outer membrane protein</fullName>
    </submittedName>
</protein>
<name>A0ABT4ZH84_9RHOB</name>
<dbReference type="RefSeq" id="WP_271889839.1">
    <property type="nucleotide sequence ID" value="NZ_JAQBIE010000019.1"/>
</dbReference>
<keyword evidence="5" id="KW-0812">Transmembrane</keyword>
<dbReference type="NCBIfam" id="TIGR01844">
    <property type="entry name" value="type_I_sec_TolC"/>
    <property type="match status" value="1"/>
</dbReference>
<dbReference type="InterPro" id="IPR051906">
    <property type="entry name" value="TolC-like"/>
</dbReference>
<keyword evidence="10" id="KW-1185">Reference proteome</keyword>
<evidence type="ECO:0000313" key="10">
    <source>
        <dbReference type="Proteomes" id="UP001165641"/>
    </source>
</evidence>
<dbReference type="SUPFAM" id="SSF56954">
    <property type="entry name" value="Outer membrane efflux proteins (OEP)"/>
    <property type="match status" value="1"/>
</dbReference>
<proteinExistence type="inferred from homology"/>
<evidence type="ECO:0000256" key="2">
    <source>
        <dbReference type="ARBA" id="ARBA00007613"/>
    </source>
</evidence>
<feature type="chain" id="PRO_5046626916" evidence="8">
    <location>
        <begin position="25"/>
        <end position="471"/>
    </location>
</feature>
<keyword evidence="4" id="KW-1134">Transmembrane beta strand</keyword>
<comment type="subcellular location">
    <subcellularLocation>
        <location evidence="1">Cell outer membrane</location>
    </subcellularLocation>
</comment>
<keyword evidence="3" id="KW-0813">Transport</keyword>
<keyword evidence="6" id="KW-0472">Membrane</keyword>
<evidence type="ECO:0000256" key="5">
    <source>
        <dbReference type="ARBA" id="ARBA00022692"/>
    </source>
</evidence>
<evidence type="ECO:0000256" key="8">
    <source>
        <dbReference type="SAM" id="SignalP"/>
    </source>
</evidence>
<keyword evidence="7" id="KW-0998">Cell outer membrane</keyword>
<dbReference type="Proteomes" id="UP001165641">
    <property type="component" value="Unassembled WGS sequence"/>
</dbReference>
<dbReference type="Gene3D" id="1.20.1600.10">
    <property type="entry name" value="Outer membrane efflux proteins (OEP)"/>
    <property type="match status" value="1"/>
</dbReference>
<accession>A0ABT4ZH84</accession>
<dbReference type="InterPro" id="IPR003423">
    <property type="entry name" value="OMP_efflux"/>
</dbReference>
<keyword evidence="8" id="KW-0732">Signal</keyword>
<evidence type="ECO:0000313" key="9">
    <source>
        <dbReference type="EMBL" id="MDB6178723.1"/>
    </source>
</evidence>
<feature type="signal peptide" evidence="8">
    <location>
        <begin position="1"/>
        <end position="24"/>
    </location>
</feature>
<reference evidence="9" key="1">
    <citation type="submission" date="2022-12" db="EMBL/GenBank/DDBJ databases">
        <title>Paracoccus onchidii sp. nov., isolated from a marine invertebrate from the South China Sea.</title>
        <authorList>
            <person name="Xu S."/>
            <person name="Liu Z."/>
            <person name="Xu Y."/>
        </authorList>
    </citation>
    <scope>NUCLEOTIDE SEQUENCE</scope>
    <source>
        <strain evidence="9">Z330</strain>
    </source>
</reference>
<evidence type="ECO:0000256" key="6">
    <source>
        <dbReference type="ARBA" id="ARBA00023136"/>
    </source>
</evidence>
<comment type="caution">
    <text evidence="9">The sequence shown here is derived from an EMBL/GenBank/DDBJ whole genome shotgun (WGS) entry which is preliminary data.</text>
</comment>
<gene>
    <name evidence="9" type="ORF">PAF17_14590</name>
</gene>
<dbReference type="Pfam" id="PF02321">
    <property type="entry name" value="OEP"/>
    <property type="match status" value="2"/>
</dbReference>
<evidence type="ECO:0000256" key="1">
    <source>
        <dbReference type="ARBA" id="ARBA00004442"/>
    </source>
</evidence>
<dbReference type="InterPro" id="IPR010130">
    <property type="entry name" value="T1SS_OMP_TolC"/>
</dbReference>
<comment type="similarity">
    <text evidence="2">Belongs to the outer membrane factor (OMF) (TC 1.B.17) family.</text>
</comment>